<dbReference type="NCBIfam" id="TIGR01066">
    <property type="entry name" value="rplM_bact"/>
    <property type="match status" value="1"/>
</dbReference>
<dbReference type="PANTHER" id="PTHR11545:SF2">
    <property type="entry name" value="LARGE RIBOSOMAL SUBUNIT PROTEIN UL13M"/>
    <property type="match status" value="1"/>
</dbReference>
<dbReference type="GO" id="GO:0003735">
    <property type="term" value="F:structural constituent of ribosome"/>
    <property type="evidence" value="ECO:0007669"/>
    <property type="project" value="InterPro"/>
</dbReference>
<keyword evidence="3 4" id="KW-0687">Ribonucleoprotein</keyword>
<organism evidence="5 6">
    <name type="scientific">Candidatus Portnoybacteria bacterium CG11_big_fil_rev_8_21_14_0_20_44_10</name>
    <dbReference type="NCBI Taxonomy" id="1974818"/>
    <lineage>
        <taxon>Bacteria</taxon>
        <taxon>Candidatus Portnoyibacteriota</taxon>
    </lineage>
</organism>
<reference evidence="5 6" key="1">
    <citation type="submission" date="2017-09" db="EMBL/GenBank/DDBJ databases">
        <title>Depth-based differentiation of microbial function through sediment-hosted aquifers and enrichment of novel symbionts in the deep terrestrial subsurface.</title>
        <authorList>
            <person name="Probst A.J."/>
            <person name="Ladd B."/>
            <person name="Jarett J.K."/>
            <person name="Geller-Mcgrath D.E."/>
            <person name="Sieber C.M."/>
            <person name="Emerson J.B."/>
            <person name="Anantharaman K."/>
            <person name="Thomas B.C."/>
            <person name="Malmstrom R."/>
            <person name="Stieglmeier M."/>
            <person name="Klingl A."/>
            <person name="Woyke T."/>
            <person name="Ryan C.M."/>
            <person name="Banfield J.F."/>
        </authorList>
    </citation>
    <scope>NUCLEOTIDE SEQUENCE [LARGE SCALE GENOMIC DNA]</scope>
    <source>
        <strain evidence="5">CG11_big_fil_rev_8_21_14_0_20_44_10</strain>
    </source>
</reference>
<dbReference type="InterPro" id="IPR005822">
    <property type="entry name" value="Ribosomal_uL13"/>
</dbReference>
<dbReference type="InterPro" id="IPR005823">
    <property type="entry name" value="Ribosomal_uL13_bac-type"/>
</dbReference>
<evidence type="ECO:0000256" key="2">
    <source>
        <dbReference type="ARBA" id="ARBA00022980"/>
    </source>
</evidence>
<name>A0A2H0KPJ9_9BACT</name>
<dbReference type="GO" id="GO:0006412">
    <property type="term" value="P:translation"/>
    <property type="evidence" value="ECO:0007669"/>
    <property type="project" value="UniProtKB-UniRule"/>
</dbReference>
<dbReference type="CDD" id="cd00392">
    <property type="entry name" value="Ribosomal_L13"/>
    <property type="match status" value="1"/>
</dbReference>
<sequence>MIPKIEKQIYTIDASERILGRLAVEAANFLRGKNQPSYLPYLDRGNRVVVFNAEKLRVTGEKMEKKIYYRHSGYLGGLKKQTLEELFEKNPCEVLKKAVYGMLPNNKLRDKMIRRLKIYKGEISTF</sequence>
<evidence type="ECO:0000313" key="5">
    <source>
        <dbReference type="EMBL" id="PIQ74080.1"/>
    </source>
</evidence>
<dbReference type="Pfam" id="PF00572">
    <property type="entry name" value="Ribosomal_L13"/>
    <property type="match status" value="1"/>
</dbReference>
<dbReference type="PIRSF" id="PIRSF002181">
    <property type="entry name" value="Ribosomal_L13"/>
    <property type="match status" value="1"/>
</dbReference>
<dbReference type="PANTHER" id="PTHR11545">
    <property type="entry name" value="RIBOSOMAL PROTEIN L13"/>
    <property type="match status" value="1"/>
</dbReference>
<keyword evidence="2 4" id="KW-0689">Ribosomal protein</keyword>
<dbReference type="Gene3D" id="3.90.1180.10">
    <property type="entry name" value="Ribosomal protein L13"/>
    <property type="match status" value="1"/>
</dbReference>
<dbReference type="GO" id="GO:0005840">
    <property type="term" value="C:ribosome"/>
    <property type="evidence" value="ECO:0007669"/>
    <property type="project" value="UniProtKB-KW"/>
</dbReference>
<evidence type="ECO:0000256" key="1">
    <source>
        <dbReference type="ARBA" id="ARBA00006227"/>
    </source>
</evidence>
<dbReference type="GO" id="GO:0017148">
    <property type="term" value="P:negative regulation of translation"/>
    <property type="evidence" value="ECO:0007669"/>
    <property type="project" value="TreeGrafter"/>
</dbReference>
<dbReference type="InterPro" id="IPR036899">
    <property type="entry name" value="Ribosomal_uL13_sf"/>
</dbReference>
<comment type="subunit">
    <text evidence="4">Part of the 50S ribosomal subunit.</text>
</comment>
<dbReference type="EMBL" id="PCVN01000108">
    <property type="protein sequence ID" value="PIQ74080.1"/>
    <property type="molecule type" value="Genomic_DNA"/>
</dbReference>
<dbReference type="Proteomes" id="UP000231550">
    <property type="component" value="Unassembled WGS sequence"/>
</dbReference>
<proteinExistence type="inferred from homology"/>
<gene>
    <name evidence="4 5" type="primary">rplM</name>
    <name evidence="5" type="ORF">COV85_04055</name>
</gene>
<protein>
    <recommendedName>
        <fullName evidence="4">Large ribosomal subunit protein uL13</fullName>
    </recommendedName>
</protein>
<evidence type="ECO:0000256" key="3">
    <source>
        <dbReference type="ARBA" id="ARBA00023274"/>
    </source>
</evidence>
<dbReference type="GO" id="GO:1990904">
    <property type="term" value="C:ribonucleoprotein complex"/>
    <property type="evidence" value="ECO:0007669"/>
    <property type="project" value="UniProtKB-KW"/>
</dbReference>
<accession>A0A2H0KPJ9</accession>
<evidence type="ECO:0000313" key="6">
    <source>
        <dbReference type="Proteomes" id="UP000231550"/>
    </source>
</evidence>
<dbReference type="GO" id="GO:0003729">
    <property type="term" value="F:mRNA binding"/>
    <property type="evidence" value="ECO:0007669"/>
    <property type="project" value="TreeGrafter"/>
</dbReference>
<comment type="similarity">
    <text evidence="1 4">Belongs to the universal ribosomal protein uL13 family.</text>
</comment>
<comment type="caution">
    <text evidence="5">The sequence shown here is derived from an EMBL/GenBank/DDBJ whole genome shotgun (WGS) entry which is preliminary data.</text>
</comment>
<dbReference type="AlphaFoldDB" id="A0A2H0KPJ9"/>
<dbReference type="HAMAP" id="MF_01366">
    <property type="entry name" value="Ribosomal_uL13"/>
    <property type="match status" value="1"/>
</dbReference>
<dbReference type="SUPFAM" id="SSF52161">
    <property type="entry name" value="Ribosomal protein L13"/>
    <property type="match status" value="1"/>
</dbReference>
<evidence type="ECO:0000256" key="4">
    <source>
        <dbReference type="HAMAP-Rule" id="MF_01366"/>
    </source>
</evidence>
<comment type="function">
    <text evidence="4">This protein is one of the early assembly proteins of the 50S ribosomal subunit, although it is not seen to bind rRNA by itself. It is important during the early stages of 50S assembly.</text>
</comment>